<keyword evidence="3" id="KW-1185">Reference proteome</keyword>
<dbReference type="EMBL" id="KQ991137">
    <property type="protein sequence ID" value="KZV52250.1"/>
    <property type="molecule type" value="Genomic_DNA"/>
</dbReference>
<reference evidence="2 3" key="1">
    <citation type="journal article" date="2015" name="Proc. Natl. Acad. Sci. U.S.A.">
        <title>The resurrection genome of Boea hygrometrica: A blueprint for survival of dehydration.</title>
        <authorList>
            <person name="Xiao L."/>
            <person name="Yang G."/>
            <person name="Zhang L."/>
            <person name="Yang X."/>
            <person name="Zhao S."/>
            <person name="Ji Z."/>
            <person name="Zhou Q."/>
            <person name="Hu M."/>
            <person name="Wang Y."/>
            <person name="Chen M."/>
            <person name="Xu Y."/>
            <person name="Jin H."/>
            <person name="Xiao X."/>
            <person name="Hu G."/>
            <person name="Bao F."/>
            <person name="Hu Y."/>
            <person name="Wan P."/>
            <person name="Li L."/>
            <person name="Deng X."/>
            <person name="Kuang T."/>
            <person name="Xiang C."/>
            <person name="Zhu J.K."/>
            <person name="Oliver M.J."/>
            <person name="He Y."/>
        </authorList>
    </citation>
    <scope>NUCLEOTIDE SEQUENCE [LARGE SCALE GENOMIC DNA]</scope>
    <source>
        <strain evidence="3">cv. XS01</strain>
    </source>
</reference>
<organism evidence="2 3">
    <name type="scientific">Dorcoceras hygrometricum</name>
    <dbReference type="NCBI Taxonomy" id="472368"/>
    <lineage>
        <taxon>Eukaryota</taxon>
        <taxon>Viridiplantae</taxon>
        <taxon>Streptophyta</taxon>
        <taxon>Embryophyta</taxon>
        <taxon>Tracheophyta</taxon>
        <taxon>Spermatophyta</taxon>
        <taxon>Magnoliopsida</taxon>
        <taxon>eudicotyledons</taxon>
        <taxon>Gunneridae</taxon>
        <taxon>Pentapetalae</taxon>
        <taxon>asterids</taxon>
        <taxon>lamiids</taxon>
        <taxon>Lamiales</taxon>
        <taxon>Gesneriaceae</taxon>
        <taxon>Didymocarpoideae</taxon>
        <taxon>Trichosporeae</taxon>
        <taxon>Loxocarpinae</taxon>
        <taxon>Dorcoceras</taxon>
    </lineage>
</organism>
<gene>
    <name evidence="2" type="ORF">F511_14146</name>
</gene>
<dbReference type="Proteomes" id="UP000250235">
    <property type="component" value="Unassembled WGS sequence"/>
</dbReference>
<name>A0A2Z7CZH7_9LAMI</name>
<feature type="region of interest" description="Disordered" evidence="1">
    <location>
        <begin position="157"/>
        <end position="181"/>
    </location>
</feature>
<proteinExistence type="predicted"/>
<evidence type="ECO:0000313" key="2">
    <source>
        <dbReference type="EMBL" id="KZV52250.1"/>
    </source>
</evidence>
<protein>
    <submittedName>
        <fullName evidence="2">Splicing factor 3B subunit 1-like</fullName>
    </submittedName>
</protein>
<accession>A0A2Z7CZH7</accession>
<evidence type="ECO:0000313" key="3">
    <source>
        <dbReference type="Proteomes" id="UP000250235"/>
    </source>
</evidence>
<sequence length="210" mass="23585">MQMDSDLVIYRTTLVRTFQVVTICRVDKSEEAKQKRSTATCCSIIKNFGATWVFPMENRCGSLGSDDEKEPDVVDAVEKERETTIVDKMDNIYRQIITETEQMETDLVEPGITRSAEIGMEHSIAVNDEDDNLDGAENDIARKMSSATAPEQFLKEPLRSGEDTDMSGFKQPSRINETEEPDVVEPVVVEITETVAIDMESRIDALPKNL</sequence>
<dbReference type="OrthoDB" id="1741306at2759"/>
<dbReference type="AlphaFoldDB" id="A0A2Z7CZH7"/>
<evidence type="ECO:0000256" key="1">
    <source>
        <dbReference type="SAM" id="MobiDB-lite"/>
    </source>
</evidence>